<keyword evidence="1" id="KW-0812">Transmembrane</keyword>
<feature type="domain" description="YncI copper-binding" evidence="2">
    <location>
        <begin position="57"/>
        <end position="202"/>
    </location>
</feature>
<organism evidence="3 4">
    <name type="scientific">Cryobacterium roopkundense</name>
    <dbReference type="NCBI Taxonomy" id="1001240"/>
    <lineage>
        <taxon>Bacteria</taxon>
        <taxon>Bacillati</taxon>
        <taxon>Actinomycetota</taxon>
        <taxon>Actinomycetes</taxon>
        <taxon>Micrococcales</taxon>
        <taxon>Microbacteriaceae</taxon>
        <taxon>Cryobacterium</taxon>
    </lineage>
</organism>
<dbReference type="Proteomes" id="UP000561726">
    <property type="component" value="Unassembled WGS sequence"/>
</dbReference>
<sequence>MSSRHSAALAVAVTAAVHPNVEGFIMKITRSTTALTASALAAGVLLALGAPLAASAHVSAVPSSTAAGSSSVVTFATSHGCEGSPTTSMAFTIPESIASVSPTITPGWDVAKVAVDLATPIDDGHGNEVTTRTGQIVYTAQTPLEDGFRTTFALSVSLPADAAGETLEFPVLQTCEVGANDWSDSTVEGEDEPASPAPFITVTAATGDEHGHDAAAVVDTHDAAADTTAAAASSDDVLARVLGVGGLAVGAVGIVLAVTARRKQSA</sequence>
<dbReference type="Pfam" id="PF07987">
    <property type="entry name" value="DUF1775"/>
    <property type="match status" value="1"/>
</dbReference>
<evidence type="ECO:0000313" key="4">
    <source>
        <dbReference type="Proteomes" id="UP000561726"/>
    </source>
</evidence>
<evidence type="ECO:0000256" key="1">
    <source>
        <dbReference type="SAM" id="Phobius"/>
    </source>
</evidence>
<dbReference type="CDD" id="cd08545">
    <property type="entry name" value="YcnI_like"/>
    <property type="match status" value="1"/>
</dbReference>
<protein>
    <submittedName>
        <fullName evidence="3">Uncharacterized protein YcnI</fullName>
    </submittedName>
</protein>
<keyword evidence="1" id="KW-0472">Membrane</keyword>
<dbReference type="InterPro" id="IPR038507">
    <property type="entry name" value="YcnI-like_sf"/>
</dbReference>
<dbReference type="RefSeq" id="WP_084141390.1">
    <property type="nucleotide sequence ID" value="NZ_JACHBQ010000001.1"/>
</dbReference>
<reference evidence="3 4" key="1">
    <citation type="submission" date="2020-08" db="EMBL/GenBank/DDBJ databases">
        <title>Sequencing the genomes of 1000 actinobacteria strains.</title>
        <authorList>
            <person name="Klenk H.-P."/>
        </authorList>
    </citation>
    <scope>NUCLEOTIDE SEQUENCE [LARGE SCALE GENOMIC DNA]</scope>
    <source>
        <strain evidence="3 4">DSM 21065</strain>
    </source>
</reference>
<evidence type="ECO:0000313" key="3">
    <source>
        <dbReference type="EMBL" id="MBB5642819.1"/>
    </source>
</evidence>
<dbReference type="AlphaFoldDB" id="A0A7W9E5W3"/>
<feature type="transmembrane region" description="Helical" evidence="1">
    <location>
        <begin position="237"/>
        <end position="260"/>
    </location>
</feature>
<dbReference type="EMBL" id="JACHBQ010000001">
    <property type="protein sequence ID" value="MBB5642819.1"/>
    <property type="molecule type" value="Genomic_DNA"/>
</dbReference>
<dbReference type="InterPro" id="IPR012533">
    <property type="entry name" value="YcnI-copper_dom"/>
</dbReference>
<dbReference type="Gene3D" id="2.60.40.2230">
    <property type="entry name" value="Uncharacterised protein YcnI-like PF07987, DUF1775"/>
    <property type="match status" value="1"/>
</dbReference>
<comment type="caution">
    <text evidence="3">The sequence shown here is derived from an EMBL/GenBank/DDBJ whole genome shotgun (WGS) entry which is preliminary data.</text>
</comment>
<evidence type="ECO:0000259" key="2">
    <source>
        <dbReference type="Pfam" id="PF07987"/>
    </source>
</evidence>
<dbReference type="OrthoDB" id="9810871at2"/>
<proteinExistence type="predicted"/>
<keyword evidence="1" id="KW-1133">Transmembrane helix</keyword>
<name>A0A7W9E5W3_9MICO</name>
<accession>A0A7W9E5W3</accession>
<gene>
    <name evidence="3" type="ORF">BJ997_003367</name>
</gene>